<dbReference type="Pfam" id="PF00059">
    <property type="entry name" value="Lectin_C"/>
    <property type="match status" value="2"/>
</dbReference>
<proteinExistence type="predicted"/>
<dbReference type="AlphaFoldDB" id="A0A913YXS2"/>
<evidence type="ECO:0000313" key="4">
    <source>
        <dbReference type="Proteomes" id="UP000887568"/>
    </source>
</evidence>
<dbReference type="PANTHER" id="PTHR22803">
    <property type="entry name" value="MANNOSE, PHOSPHOLIPASE, LECTIN RECEPTOR RELATED"/>
    <property type="match status" value="1"/>
</dbReference>
<dbReference type="Proteomes" id="UP000887568">
    <property type="component" value="Unplaced"/>
</dbReference>
<evidence type="ECO:0000313" key="3">
    <source>
        <dbReference type="EnsemblMetazoa" id="XP_038044167.1"/>
    </source>
</evidence>
<dbReference type="RefSeq" id="XP_038044167.1">
    <property type="nucleotide sequence ID" value="XM_038188239.1"/>
</dbReference>
<dbReference type="InterPro" id="IPR016187">
    <property type="entry name" value="CTDL_fold"/>
</dbReference>
<keyword evidence="4" id="KW-1185">Reference proteome</keyword>
<dbReference type="InterPro" id="IPR001304">
    <property type="entry name" value="C-type_lectin-like"/>
</dbReference>
<dbReference type="OrthoDB" id="6366227at2759"/>
<dbReference type="OMA" id="KYAACER"/>
<dbReference type="EnsemblMetazoa" id="XM_038188239.1">
    <property type="protein sequence ID" value="XP_038044167.1"/>
    <property type="gene ID" value="LOC119718819"/>
</dbReference>
<sequence>MDWYQANRTCAESRAKLAVPNSQDEQEFLWEFFLSAFDQNPTGDLWIGCNDIEVEGTWKYCPLRDGANAYQNWDNREPNDKGDVRYADCGHMKTITDGKWDDHPCSNRKYAACERPIQKETTLFCLETNPAGRIASLCLVDHIAKELPVTGVLACSKACRSDPRCGSFNLLEIGPEKMQCQLNNATRQEAGSKMNHMFAVLFALGTVCGLYSASICPPNWQQYDESCYLLITQPMDWHQANRTCVQSRAKLAVPNSQDEQKFLWDFFLIDHNPEDNLWIGCNDIEVVGTWKYCPLRNEPNAYQNWHDAEPNDNGGQDCVYMSYGNGKWDDDGCSKLKYAACERPIQKETTLFCLETNPAGRIASACLVDHIVKQLPVTGVLACGKACRSDPRCGSFNLLEIDPGKMQCQLNNATRQEAGELFMKEIQNCYFFNL</sequence>
<protein>
    <recommendedName>
        <fullName evidence="2">C-type lectin domain-containing protein</fullName>
    </recommendedName>
</protein>
<organism evidence="3 4">
    <name type="scientific">Patiria miniata</name>
    <name type="common">Bat star</name>
    <name type="synonym">Asterina miniata</name>
    <dbReference type="NCBI Taxonomy" id="46514"/>
    <lineage>
        <taxon>Eukaryota</taxon>
        <taxon>Metazoa</taxon>
        <taxon>Echinodermata</taxon>
        <taxon>Eleutherozoa</taxon>
        <taxon>Asterozoa</taxon>
        <taxon>Asteroidea</taxon>
        <taxon>Valvatacea</taxon>
        <taxon>Valvatida</taxon>
        <taxon>Asterinidae</taxon>
        <taxon>Patiria</taxon>
    </lineage>
</organism>
<accession>A0A913YXS2</accession>
<dbReference type="SMART" id="SM00034">
    <property type="entry name" value="CLECT"/>
    <property type="match status" value="2"/>
</dbReference>
<feature type="domain" description="C-type lectin" evidence="2">
    <location>
        <begin position="223"/>
        <end position="342"/>
    </location>
</feature>
<feature type="domain" description="C-type lectin" evidence="2">
    <location>
        <begin position="1"/>
        <end position="114"/>
    </location>
</feature>
<name>A0A913YXS2_PATMI</name>
<dbReference type="InterPro" id="IPR050111">
    <property type="entry name" value="C-type_lectin/snaclec_domain"/>
</dbReference>
<dbReference type="InterPro" id="IPR018378">
    <property type="entry name" value="C-type_lectin_CS"/>
</dbReference>
<dbReference type="GeneID" id="119718819"/>
<dbReference type="PROSITE" id="PS00615">
    <property type="entry name" value="C_TYPE_LECTIN_1"/>
    <property type="match status" value="2"/>
</dbReference>
<dbReference type="PROSITE" id="PS50041">
    <property type="entry name" value="C_TYPE_LECTIN_2"/>
    <property type="match status" value="2"/>
</dbReference>
<dbReference type="InterPro" id="IPR016186">
    <property type="entry name" value="C-type_lectin-like/link_sf"/>
</dbReference>
<dbReference type="Gene3D" id="3.10.100.10">
    <property type="entry name" value="Mannose-Binding Protein A, subunit A"/>
    <property type="match status" value="2"/>
</dbReference>
<dbReference type="SUPFAM" id="SSF56436">
    <property type="entry name" value="C-type lectin-like"/>
    <property type="match status" value="2"/>
</dbReference>
<reference evidence="3" key="1">
    <citation type="submission" date="2022-11" db="UniProtKB">
        <authorList>
            <consortium name="EnsemblMetazoa"/>
        </authorList>
    </citation>
    <scope>IDENTIFICATION</scope>
</reference>
<evidence type="ECO:0000259" key="2">
    <source>
        <dbReference type="PROSITE" id="PS50041"/>
    </source>
</evidence>
<keyword evidence="1" id="KW-1015">Disulfide bond</keyword>
<dbReference type="CDD" id="cd00037">
    <property type="entry name" value="CLECT"/>
    <property type="match status" value="2"/>
</dbReference>
<evidence type="ECO:0000256" key="1">
    <source>
        <dbReference type="ARBA" id="ARBA00023157"/>
    </source>
</evidence>